<evidence type="ECO:0000256" key="1">
    <source>
        <dbReference type="ARBA" id="ARBA00004141"/>
    </source>
</evidence>
<sequence>MFDAIKEFINPSKNPDISKAFEYQNTHLPTLWLLGKTGAGKSSLIQAITGDSDIEVGNGFEPCTMTSHAYNYPKATPLLRFLDTRGLSEADYDPTDDIEISAKQGHALLVIAKAEEPEQSDVIKALQKIKKQNSIKKIVIIHTAVKQVSADEQAKTVQYNQQQFEKVWGEQLTYLEVDFELANGDTFGLPALKDKLTELLPIIQSFNQQQQHADTEVANFQKLKTEILWYAGSAGAADAIPAVGLVAVPSIQAKMLHSLANQYGVDWNKQAFAEFIGTLGSGFALQYASKLGIRQLVKLIPAYGQTIGSASAAVISFASTYAIGRAACKYMYHKSKGETVSNQDMQAVYKDALTNIKEVAKSETR</sequence>
<dbReference type="InterPro" id="IPR027417">
    <property type="entry name" value="P-loop_NTPase"/>
</dbReference>
<dbReference type="GO" id="GO:0016020">
    <property type="term" value="C:membrane"/>
    <property type="evidence" value="ECO:0007669"/>
    <property type="project" value="UniProtKB-SubCell"/>
</dbReference>
<dbReference type="EMBL" id="CP044399">
    <property type="protein sequence ID" value="QFI38011.1"/>
    <property type="molecule type" value="Genomic_DNA"/>
</dbReference>
<dbReference type="CDD" id="cd00882">
    <property type="entry name" value="Ras_like_GTPase"/>
    <property type="match status" value="1"/>
</dbReference>
<proteinExistence type="predicted"/>
<evidence type="ECO:0000256" key="3">
    <source>
        <dbReference type="ARBA" id="ARBA00022989"/>
    </source>
</evidence>
<dbReference type="AlphaFoldDB" id="A0A5J6WLA5"/>
<dbReference type="KEGG" id="mmaa:FR932_09185"/>
<dbReference type="InterPro" id="IPR021147">
    <property type="entry name" value="DUF697"/>
</dbReference>
<keyword evidence="3" id="KW-1133">Transmembrane helix</keyword>
<evidence type="ECO:0000256" key="2">
    <source>
        <dbReference type="ARBA" id="ARBA00022692"/>
    </source>
</evidence>
<gene>
    <name evidence="6" type="ORF">FR932_09185</name>
</gene>
<keyword evidence="2" id="KW-0812">Transmembrane</keyword>
<keyword evidence="7" id="KW-1185">Reference proteome</keyword>
<keyword evidence="4" id="KW-0472">Membrane</keyword>
<reference evidence="6 7" key="1">
    <citation type="submission" date="2019-09" db="EMBL/GenBank/DDBJ databases">
        <title>Hybrid Assembly of the complete Genome of the Deep-Sea Bacterium Moritella marina from long Nanopore and Illumina reads.</title>
        <authorList>
            <person name="Magin S."/>
            <person name="Georgoulis A."/>
            <person name="Papadimitriou K."/>
            <person name="Iliakis G."/>
            <person name="Vorgias C.E."/>
        </authorList>
    </citation>
    <scope>NUCLEOTIDE SEQUENCE [LARGE SCALE GENOMIC DNA]</scope>
    <source>
        <strain evidence="6 7">MP-1</strain>
    </source>
</reference>
<evidence type="ECO:0000259" key="5">
    <source>
        <dbReference type="Pfam" id="PF01926"/>
    </source>
</evidence>
<accession>A0A5J6WLA5</accession>
<dbReference type="RefSeq" id="WP_019441819.1">
    <property type="nucleotide sequence ID" value="NZ_ALOE01000022.1"/>
</dbReference>
<organism evidence="6 7">
    <name type="scientific">Moritella marina ATCC 15381</name>
    <dbReference type="NCBI Taxonomy" id="1202962"/>
    <lineage>
        <taxon>Bacteria</taxon>
        <taxon>Pseudomonadati</taxon>
        <taxon>Pseudomonadota</taxon>
        <taxon>Gammaproteobacteria</taxon>
        <taxon>Alteromonadales</taxon>
        <taxon>Moritellaceae</taxon>
        <taxon>Moritella</taxon>
    </lineage>
</organism>
<dbReference type="Pfam" id="PF01926">
    <property type="entry name" value="MMR_HSR1"/>
    <property type="match status" value="1"/>
</dbReference>
<feature type="domain" description="G" evidence="5">
    <location>
        <begin position="33"/>
        <end position="140"/>
    </location>
</feature>
<dbReference type="Proteomes" id="UP000327424">
    <property type="component" value="Chromosome"/>
</dbReference>
<evidence type="ECO:0000313" key="7">
    <source>
        <dbReference type="Proteomes" id="UP000327424"/>
    </source>
</evidence>
<evidence type="ECO:0000256" key="4">
    <source>
        <dbReference type="ARBA" id="ARBA00023136"/>
    </source>
</evidence>
<dbReference type="InterPro" id="IPR006073">
    <property type="entry name" value="GTP-bd"/>
</dbReference>
<dbReference type="OrthoDB" id="417988at2"/>
<dbReference type="Gene3D" id="3.40.50.300">
    <property type="entry name" value="P-loop containing nucleotide triphosphate hydrolases"/>
    <property type="match status" value="1"/>
</dbReference>
<protein>
    <submittedName>
        <fullName evidence="6">DUF697 domain-containing protein</fullName>
    </submittedName>
</protein>
<dbReference type="GO" id="GO:0005525">
    <property type="term" value="F:GTP binding"/>
    <property type="evidence" value="ECO:0007669"/>
    <property type="project" value="InterPro"/>
</dbReference>
<dbReference type="SUPFAM" id="SSF52540">
    <property type="entry name" value="P-loop containing nucleoside triphosphate hydrolases"/>
    <property type="match status" value="1"/>
</dbReference>
<evidence type="ECO:0000313" key="6">
    <source>
        <dbReference type="EMBL" id="QFI38011.1"/>
    </source>
</evidence>
<comment type="subcellular location">
    <subcellularLocation>
        <location evidence="1">Membrane</location>
        <topology evidence="1">Multi-pass membrane protein</topology>
    </subcellularLocation>
</comment>
<dbReference type="Pfam" id="PF05128">
    <property type="entry name" value="DUF697"/>
    <property type="match status" value="1"/>
</dbReference>
<name>A0A5J6WLA5_MORMI</name>